<reference evidence="1 2" key="1">
    <citation type="journal article" date="2017" name="BMC Genomics">
        <title>Comparative genomic and phylogenomic analyses of the Bifidobacteriaceae family.</title>
        <authorList>
            <person name="Lugli G.A."/>
            <person name="Milani C."/>
            <person name="Turroni F."/>
            <person name="Duranti S."/>
            <person name="Mancabelli L."/>
            <person name="Mangifesta M."/>
            <person name="Ferrario C."/>
            <person name="Modesto M."/>
            <person name="Mattarelli P."/>
            <person name="Jiri K."/>
            <person name="van Sinderen D."/>
            <person name="Ventura M."/>
        </authorList>
    </citation>
    <scope>NUCLEOTIDE SEQUENCE [LARGE SCALE GENOMIC DNA]</scope>
    <source>
        <strain evidence="1 2">DSM 24762</strain>
    </source>
</reference>
<dbReference type="Pfam" id="PF14386">
    <property type="entry name" value="DUF4417"/>
    <property type="match status" value="1"/>
</dbReference>
<accession>A0A261F6K3</accession>
<proteinExistence type="predicted"/>
<comment type="caution">
    <text evidence="1">The sequence shown here is derived from an EMBL/GenBank/DDBJ whole genome shotgun (WGS) entry which is preliminary data.</text>
</comment>
<dbReference type="RefSeq" id="WP_094725912.1">
    <property type="nucleotide sequence ID" value="NZ_JBHLWS010000010.1"/>
</dbReference>
<keyword evidence="2" id="KW-1185">Reference proteome</keyword>
<evidence type="ECO:0000313" key="2">
    <source>
        <dbReference type="Proteomes" id="UP000243657"/>
    </source>
</evidence>
<protein>
    <recommendedName>
        <fullName evidence="3">DUF4417 domain-containing protein</fullName>
    </recommendedName>
</protein>
<evidence type="ECO:0000313" key="1">
    <source>
        <dbReference type="EMBL" id="OZG54760.1"/>
    </source>
</evidence>
<gene>
    <name evidence="1" type="ORF">ALMA_0085</name>
</gene>
<dbReference type="AlphaFoldDB" id="A0A261F6K3"/>
<evidence type="ECO:0008006" key="3">
    <source>
        <dbReference type="Google" id="ProtNLM"/>
    </source>
</evidence>
<name>A0A261F6K3_9BIFI</name>
<organism evidence="1 2">
    <name type="scientific">Alloscardovia macacae</name>
    <dbReference type="NCBI Taxonomy" id="1160091"/>
    <lineage>
        <taxon>Bacteria</taxon>
        <taxon>Bacillati</taxon>
        <taxon>Actinomycetota</taxon>
        <taxon>Actinomycetes</taxon>
        <taxon>Bifidobacteriales</taxon>
        <taxon>Bifidobacteriaceae</taxon>
        <taxon>Alloscardovia</taxon>
    </lineage>
</organism>
<dbReference type="Proteomes" id="UP000243657">
    <property type="component" value="Unassembled WGS sequence"/>
</dbReference>
<dbReference type="EMBL" id="MWWT01000001">
    <property type="protein sequence ID" value="OZG54760.1"/>
    <property type="molecule type" value="Genomic_DNA"/>
</dbReference>
<dbReference type="InterPro" id="IPR025530">
    <property type="entry name" value="DUF4417"/>
</dbReference>
<sequence>MKTFYQNSLDFPLPEHRVKRGSSRDIFHTYMTKGVAFDPVFNMPIMHSENSIPTGIISFSEAMSTKSLDYSNYIHFFENDDQIERFWNSPWRYLPRLSKFSGFIATDYSTGTDLPDPIRRWNVYRNQLTGAWLQTLGFHVLCNVRCPATGSDYFLTGAPRNSIIAIGEIGCVKNCQDRNRFLGGLIRAIHELHPTGLVVVGKDSYGVFDYAKKNNIPLHFFSGTTERYYRGDTNV</sequence>